<sequence>MSRSGPIRNEDNSFVNNFWGPTDSGFRIIQTKMKDSLSTLQELLNYYQERMAIEKEYSKKLDKLNQKLTLGSHETGSLKKSLDKLSHENTQMSKHTNKFVKSISHINYDNLSDFYSIYSKKVSKIDHHMSKVISRRSDSAKTLEATKSKYQEDCIAIKSLHLSCQTTWGKELEKNEAKLNKVSQSVNQSKKAYQVALAQYKELNDIYINDWSIALQDFYKLEIEKIQLCKVNCFNFCNNIATLCVDNDQSVDEARSIFAKIQPPKDLHDFGITYGTGDKIFQEPRFIDFLKGYDDEDANAKNYTTADYATPDYQPILSRTYSTYSHASQASPNPRANHSSTKELPPLAPPNSAKQLPAVSLPPPEFSYSPPKTPSPSRKPPPQSTATGSVYSSSPEDKNDVFSMHKNEDELSRSNGSSNYSNPTNYSSNYSTTERHWASPRRKEKQLNQFQEQINLKSKELPTLSSHIPKLAAENNKSVPIMKDFSIDFIAKALEDLNSGGNGDISQYRRSVRRAKAEEQSRNPSSKSAPATPYKPSSDYVDDRDEVAVRYESINFSAPGQGYNAATLRPKSMLEPFSTPQTNHSAKMQRPKSMLDPFEPSYQEHDDLATTCIVKTDQRPRRTLLKSPTKSYTNLHSMIEPEVTPVSGRPYVAKAKARYTYKPQHHGELFFKKGWNIYILHKQEDNWFFCELGANCSDQVGAVGLVPGNYLIEGNDVF</sequence>
<feature type="region of interest" description="Disordered" evidence="8">
    <location>
        <begin position="323"/>
        <end position="447"/>
    </location>
</feature>
<dbReference type="SUPFAM" id="SSF103657">
    <property type="entry name" value="BAR/IMD domain-like"/>
    <property type="match status" value="1"/>
</dbReference>
<evidence type="ECO:0000256" key="6">
    <source>
        <dbReference type="PROSITE-ProRule" id="PRU00192"/>
    </source>
</evidence>
<keyword evidence="5" id="KW-0206">Cytoskeleton</keyword>
<protein>
    <submittedName>
        <fullName evidence="11">Uncharacterized protein</fullName>
    </submittedName>
</protein>
<evidence type="ECO:0000256" key="3">
    <source>
        <dbReference type="ARBA" id="ARBA00022490"/>
    </source>
</evidence>
<dbReference type="RefSeq" id="XP_020062812.1">
    <property type="nucleotide sequence ID" value="XM_020210355.1"/>
</dbReference>
<feature type="compositionally biased region" description="Pro residues" evidence="8">
    <location>
        <begin position="360"/>
        <end position="383"/>
    </location>
</feature>
<dbReference type="Proteomes" id="UP000094285">
    <property type="component" value="Unassembled WGS sequence"/>
</dbReference>
<dbReference type="Gene3D" id="1.20.1270.60">
    <property type="entry name" value="Arfaptin homology (AH) domain/BAR domain"/>
    <property type="match status" value="1"/>
</dbReference>
<evidence type="ECO:0000313" key="12">
    <source>
        <dbReference type="Proteomes" id="UP000094285"/>
    </source>
</evidence>
<keyword evidence="7" id="KW-0175">Coiled coil</keyword>
<evidence type="ECO:0000313" key="11">
    <source>
        <dbReference type="EMBL" id="ODV77690.1"/>
    </source>
</evidence>
<feature type="domain" description="SH3" evidence="9">
    <location>
        <begin position="650"/>
        <end position="716"/>
    </location>
</feature>
<dbReference type="PROSITE" id="PS50002">
    <property type="entry name" value="SH3"/>
    <property type="match status" value="1"/>
</dbReference>
<proteinExistence type="predicted"/>
<dbReference type="Pfam" id="PF00611">
    <property type="entry name" value="FCH"/>
    <property type="match status" value="1"/>
</dbReference>
<feature type="region of interest" description="Disordered" evidence="8">
    <location>
        <begin position="496"/>
        <end position="542"/>
    </location>
</feature>
<feature type="domain" description="F-BAR" evidence="10">
    <location>
        <begin position="12"/>
        <end position="266"/>
    </location>
</feature>
<evidence type="ECO:0000259" key="9">
    <source>
        <dbReference type="PROSITE" id="PS50002"/>
    </source>
</evidence>
<evidence type="ECO:0000256" key="1">
    <source>
        <dbReference type="ARBA" id="ARBA00004245"/>
    </source>
</evidence>
<dbReference type="InterPro" id="IPR001452">
    <property type="entry name" value="SH3_domain"/>
</dbReference>
<gene>
    <name evidence="11" type="ORF">CANTADRAFT_54677</name>
</gene>
<dbReference type="CDD" id="cd07651">
    <property type="entry name" value="F-BAR_PombeCdc15_like"/>
    <property type="match status" value="1"/>
</dbReference>
<reference evidence="12" key="1">
    <citation type="submission" date="2016-05" db="EMBL/GenBank/DDBJ databases">
        <title>Comparative genomics of biotechnologically important yeasts.</title>
        <authorList>
            <consortium name="DOE Joint Genome Institute"/>
            <person name="Riley R."/>
            <person name="Haridas S."/>
            <person name="Wolfe K.H."/>
            <person name="Lopes M.R."/>
            <person name="Hittinger C.T."/>
            <person name="Goker M."/>
            <person name="Salamov A."/>
            <person name="Wisecaver J."/>
            <person name="Long T.M."/>
            <person name="Aerts A.L."/>
            <person name="Barry K."/>
            <person name="Choi C."/>
            <person name="Clum A."/>
            <person name="Coughlan A.Y."/>
            <person name="Deshpande S."/>
            <person name="Douglass A.P."/>
            <person name="Hanson S.J."/>
            <person name="Klenk H.-P."/>
            <person name="Labutti K."/>
            <person name="Lapidus A."/>
            <person name="Lindquist E."/>
            <person name="Lipzen A."/>
            <person name="Meier-Kolthoff J.P."/>
            <person name="Ohm R.A."/>
            <person name="Otillar R.P."/>
            <person name="Pangilinan J."/>
            <person name="Peng Y."/>
            <person name="Rokas A."/>
            <person name="Rosa C.A."/>
            <person name="Scheuner C."/>
            <person name="Sibirny A.A."/>
            <person name="Slot J.C."/>
            <person name="Stielow J.B."/>
            <person name="Sun H."/>
            <person name="Kurtzman C.P."/>
            <person name="Blackwell M."/>
            <person name="Grigoriev I.V."/>
            <person name="Jeffries T.W."/>
        </authorList>
    </citation>
    <scope>NUCLEOTIDE SEQUENCE [LARGE SCALE GENOMIC DNA]</scope>
    <source>
        <strain evidence="12">NRRL Y-17324</strain>
    </source>
</reference>
<dbReference type="SUPFAM" id="SSF50044">
    <property type="entry name" value="SH3-domain"/>
    <property type="match status" value="1"/>
</dbReference>
<dbReference type="AlphaFoldDB" id="A0A1E4SDU6"/>
<feature type="compositionally biased region" description="Low complexity" evidence="8">
    <location>
        <begin position="414"/>
        <end position="432"/>
    </location>
</feature>
<evidence type="ECO:0000256" key="8">
    <source>
        <dbReference type="SAM" id="MobiDB-lite"/>
    </source>
</evidence>
<accession>A0A1E4SDU6</accession>
<evidence type="ECO:0000259" key="10">
    <source>
        <dbReference type="PROSITE" id="PS51741"/>
    </source>
</evidence>
<feature type="compositionally biased region" description="Polar residues" evidence="8">
    <location>
        <begin position="323"/>
        <end position="339"/>
    </location>
</feature>
<name>A0A1E4SDU6_9ASCO</name>
<evidence type="ECO:0000256" key="4">
    <source>
        <dbReference type="ARBA" id="ARBA00022553"/>
    </source>
</evidence>
<dbReference type="Gene3D" id="2.30.30.40">
    <property type="entry name" value="SH3 Domains"/>
    <property type="match status" value="1"/>
</dbReference>
<organism evidence="11 12">
    <name type="scientific">Suhomyces tanzawaensis NRRL Y-17324</name>
    <dbReference type="NCBI Taxonomy" id="984487"/>
    <lineage>
        <taxon>Eukaryota</taxon>
        <taxon>Fungi</taxon>
        <taxon>Dikarya</taxon>
        <taxon>Ascomycota</taxon>
        <taxon>Saccharomycotina</taxon>
        <taxon>Pichiomycetes</taxon>
        <taxon>Debaryomycetaceae</taxon>
        <taxon>Suhomyces</taxon>
    </lineage>
</organism>
<dbReference type="Pfam" id="PF00018">
    <property type="entry name" value="SH3_1"/>
    <property type="match status" value="1"/>
</dbReference>
<keyword evidence="3" id="KW-0963">Cytoplasm</keyword>
<dbReference type="GeneID" id="30984491"/>
<evidence type="ECO:0000256" key="5">
    <source>
        <dbReference type="ARBA" id="ARBA00023212"/>
    </source>
</evidence>
<dbReference type="SMART" id="SM00326">
    <property type="entry name" value="SH3"/>
    <property type="match status" value="1"/>
</dbReference>
<dbReference type="InterPro" id="IPR036028">
    <property type="entry name" value="SH3-like_dom_sf"/>
</dbReference>
<dbReference type="GO" id="GO:0009898">
    <property type="term" value="C:cytoplasmic side of plasma membrane"/>
    <property type="evidence" value="ECO:0007669"/>
    <property type="project" value="TreeGrafter"/>
</dbReference>
<feature type="compositionally biased region" description="Basic and acidic residues" evidence="8">
    <location>
        <begin position="395"/>
        <end position="412"/>
    </location>
</feature>
<dbReference type="GO" id="GO:0005543">
    <property type="term" value="F:phospholipid binding"/>
    <property type="evidence" value="ECO:0007669"/>
    <property type="project" value="TreeGrafter"/>
</dbReference>
<evidence type="ECO:0000256" key="2">
    <source>
        <dbReference type="ARBA" id="ARBA00022443"/>
    </source>
</evidence>
<dbReference type="PROSITE" id="PS51741">
    <property type="entry name" value="F_BAR"/>
    <property type="match status" value="1"/>
</dbReference>
<dbReference type="PANTHER" id="PTHR23065">
    <property type="entry name" value="PROLINE-SERINE-THREONINE PHOSPHATASE INTERACTING PROTEIN 1"/>
    <property type="match status" value="1"/>
</dbReference>
<dbReference type="SMART" id="SM00055">
    <property type="entry name" value="FCH"/>
    <property type="match status" value="1"/>
</dbReference>
<dbReference type="OrthoDB" id="27823at2759"/>
<keyword evidence="2 6" id="KW-0728">SH3 domain</keyword>
<keyword evidence="12" id="KW-1185">Reference proteome</keyword>
<keyword evidence="4" id="KW-0597">Phosphoprotein</keyword>
<dbReference type="InterPro" id="IPR001060">
    <property type="entry name" value="FCH_dom"/>
</dbReference>
<dbReference type="GO" id="GO:0030036">
    <property type="term" value="P:actin cytoskeleton organization"/>
    <property type="evidence" value="ECO:0007669"/>
    <property type="project" value="UniProtKB-ARBA"/>
</dbReference>
<dbReference type="InterPro" id="IPR027267">
    <property type="entry name" value="AH/BAR_dom_sf"/>
</dbReference>
<comment type="subcellular location">
    <subcellularLocation>
        <location evidence="1">Cytoplasm</location>
        <location evidence="1">Cytoskeleton</location>
    </subcellularLocation>
</comment>
<dbReference type="GO" id="GO:0120104">
    <property type="term" value="C:mitotic actomyosin contractile ring, proximal layer"/>
    <property type="evidence" value="ECO:0007669"/>
    <property type="project" value="TreeGrafter"/>
</dbReference>
<dbReference type="PANTHER" id="PTHR23065:SF7">
    <property type="entry name" value="NOSTRIN, ISOFORM H"/>
    <property type="match status" value="1"/>
</dbReference>
<dbReference type="EMBL" id="KV453914">
    <property type="protein sequence ID" value="ODV77690.1"/>
    <property type="molecule type" value="Genomic_DNA"/>
</dbReference>
<dbReference type="STRING" id="984487.A0A1E4SDU6"/>
<dbReference type="InterPro" id="IPR031160">
    <property type="entry name" value="F_BAR_dom"/>
</dbReference>
<evidence type="ECO:0000256" key="7">
    <source>
        <dbReference type="PROSITE-ProRule" id="PRU01077"/>
    </source>
</evidence>